<keyword evidence="14" id="KW-1185">Reference proteome</keyword>
<name>A0A2U8FVN8_9BURK</name>
<dbReference type="PANTHER" id="PTHR35457">
    <property type="entry name" value="HEME A SYNTHASE"/>
    <property type="match status" value="1"/>
</dbReference>
<evidence type="ECO:0000256" key="6">
    <source>
        <dbReference type="ARBA" id="ARBA00023002"/>
    </source>
</evidence>
<evidence type="ECO:0000256" key="9">
    <source>
        <dbReference type="ARBA" id="ARBA00023136"/>
    </source>
</evidence>
<dbReference type="Proteomes" id="UP000244892">
    <property type="component" value="Chromosome"/>
</dbReference>
<evidence type="ECO:0000256" key="2">
    <source>
        <dbReference type="ARBA" id="ARBA00022475"/>
    </source>
</evidence>
<feature type="transmembrane region" description="Helical" evidence="12">
    <location>
        <begin position="219"/>
        <end position="238"/>
    </location>
</feature>
<feature type="transmembrane region" description="Helical" evidence="12">
    <location>
        <begin position="42"/>
        <end position="64"/>
    </location>
</feature>
<evidence type="ECO:0000256" key="7">
    <source>
        <dbReference type="ARBA" id="ARBA00023004"/>
    </source>
</evidence>
<dbReference type="Pfam" id="PF02628">
    <property type="entry name" value="COX15-CtaA"/>
    <property type="match status" value="1"/>
</dbReference>
<evidence type="ECO:0000313" key="13">
    <source>
        <dbReference type="EMBL" id="AWI55103.1"/>
    </source>
</evidence>
<evidence type="ECO:0000256" key="1">
    <source>
        <dbReference type="ARBA" id="ARBA00004141"/>
    </source>
</evidence>
<comment type="pathway">
    <text evidence="11">Porphyrin-containing compound metabolism.</text>
</comment>
<evidence type="ECO:0000256" key="10">
    <source>
        <dbReference type="ARBA" id="ARBA00023157"/>
    </source>
</evidence>
<keyword evidence="7" id="KW-0408">Iron</keyword>
<evidence type="ECO:0000256" key="3">
    <source>
        <dbReference type="ARBA" id="ARBA00022692"/>
    </source>
</evidence>
<keyword evidence="4" id="KW-0479">Metal-binding</keyword>
<comment type="subcellular location">
    <subcellularLocation>
        <location evidence="1">Membrane</location>
        <topology evidence="1">Multi-pass membrane protein</topology>
    </subcellularLocation>
</comment>
<keyword evidence="6" id="KW-0560">Oxidoreductase</keyword>
<evidence type="ECO:0000256" key="4">
    <source>
        <dbReference type="ARBA" id="ARBA00022723"/>
    </source>
</evidence>
<keyword evidence="2" id="KW-1003">Cell membrane</keyword>
<feature type="transmembrane region" description="Helical" evidence="12">
    <location>
        <begin position="174"/>
        <end position="198"/>
    </location>
</feature>
<evidence type="ECO:0000256" key="5">
    <source>
        <dbReference type="ARBA" id="ARBA00022989"/>
    </source>
</evidence>
<dbReference type="RefSeq" id="WP_109038222.1">
    <property type="nucleotide sequence ID" value="NZ_CP029210.1"/>
</dbReference>
<keyword evidence="5 12" id="KW-1133">Transmembrane helix</keyword>
<evidence type="ECO:0000313" key="14">
    <source>
        <dbReference type="Proteomes" id="UP000244892"/>
    </source>
</evidence>
<feature type="transmembrane region" description="Helical" evidence="12">
    <location>
        <begin position="115"/>
        <end position="135"/>
    </location>
</feature>
<dbReference type="GO" id="GO:0006784">
    <property type="term" value="P:heme A biosynthetic process"/>
    <property type="evidence" value="ECO:0007669"/>
    <property type="project" value="InterPro"/>
</dbReference>
<dbReference type="GO" id="GO:0046872">
    <property type="term" value="F:metal ion binding"/>
    <property type="evidence" value="ECO:0007669"/>
    <property type="project" value="UniProtKB-KW"/>
</dbReference>
<evidence type="ECO:0000256" key="8">
    <source>
        <dbReference type="ARBA" id="ARBA00023133"/>
    </source>
</evidence>
<dbReference type="KEGG" id="aon:DEH84_04630"/>
<dbReference type="GO" id="GO:0016491">
    <property type="term" value="F:oxidoreductase activity"/>
    <property type="evidence" value="ECO:0007669"/>
    <property type="project" value="UniProtKB-KW"/>
</dbReference>
<dbReference type="PANTHER" id="PTHR35457:SF1">
    <property type="entry name" value="HEME A SYNTHASE"/>
    <property type="match status" value="1"/>
</dbReference>
<organism evidence="13 14">
    <name type="scientific">Aquabacterium olei</name>
    <dbReference type="NCBI Taxonomy" id="1296669"/>
    <lineage>
        <taxon>Bacteria</taxon>
        <taxon>Pseudomonadati</taxon>
        <taxon>Pseudomonadota</taxon>
        <taxon>Betaproteobacteria</taxon>
        <taxon>Burkholderiales</taxon>
        <taxon>Aquabacterium</taxon>
    </lineage>
</organism>
<dbReference type="InterPro" id="IPR003780">
    <property type="entry name" value="COX15/CtaA_fam"/>
</dbReference>
<feature type="transmembrane region" description="Helical" evidence="12">
    <location>
        <begin position="13"/>
        <end position="30"/>
    </location>
</feature>
<sequence>MAALIDLNPVLEMLVLGAALALVPTALVAWRARRQGVRGWAAWQRVLTVATLFLTLDLVVFGAFTRLTDSGLGCPDWPGCYGETSPWGAKTAIAAEQAVRPHGPVTHHKAWIEMLHRYLATAVGALITGLMVAAWRRRHAPGALSPWWPTLTFVWVCVQGAFGALTVTSKLQPLIVTLHLLGALLGVGLLTAQVRALHPAGSRYERETTKVWASSPWRRAGMLVLALLAVQIALGAWVSSNYAVLACADFPTCQGRWWPEMDAATGFTLWRPLGENGQGGWIALPALTAIHMAHRLMAVVVLLALLVYGWGLRRHTVWRREGRVLLGLGAWQLLTGLSNVVLNWPLVAALAHTLGAALLVWWLVRLLVLPGWARPAGAMVRASKGLHATNRLQRAP</sequence>
<gene>
    <name evidence="13" type="ORF">DEH84_04630</name>
</gene>
<feature type="transmembrane region" description="Helical" evidence="12">
    <location>
        <begin position="348"/>
        <end position="369"/>
    </location>
</feature>
<dbReference type="GO" id="GO:0016020">
    <property type="term" value="C:membrane"/>
    <property type="evidence" value="ECO:0007669"/>
    <property type="project" value="UniProtKB-SubCell"/>
</dbReference>
<dbReference type="EMBL" id="CP029210">
    <property type="protein sequence ID" value="AWI55103.1"/>
    <property type="molecule type" value="Genomic_DNA"/>
</dbReference>
<keyword evidence="9 12" id="KW-0472">Membrane</keyword>
<accession>A0A2U8FVN8</accession>
<dbReference type="OrthoDB" id="1447144at2"/>
<feature type="transmembrane region" description="Helical" evidence="12">
    <location>
        <begin position="292"/>
        <end position="312"/>
    </location>
</feature>
<proteinExistence type="predicted"/>
<protein>
    <submittedName>
        <fullName evidence="13">Heme A synthase</fullName>
    </submittedName>
</protein>
<evidence type="ECO:0000256" key="12">
    <source>
        <dbReference type="SAM" id="Phobius"/>
    </source>
</evidence>
<keyword evidence="8" id="KW-0350">Heme biosynthesis</keyword>
<keyword evidence="3 12" id="KW-0812">Transmembrane</keyword>
<evidence type="ECO:0000256" key="11">
    <source>
        <dbReference type="ARBA" id="ARBA00023444"/>
    </source>
</evidence>
<keyword evidence="10" id="KW-1015">Disulfide bond</keyword>
<reference evidence="13 14" key="1">
    <citation type="submission" date="2018-05" db="EMBL/GenBank/DDBJ databases">
        <title>complete genome sequence of Aquabacterium olei NBRC 110486.</title>
        <authorList>
            <person name="Tang B."/>
            <person name="Chang J."/>
            <person name="Zhang L."/>
            <person name="Yang H."/>
        </authorList>
    </citation>
    <scope>NUCLEOTIDE SEQUENCE [LARGE SCALE GENOMIC DNA]</scope>
    <source>
        <strain evidence="13 14">NBRC 110486</strain>
    </source>
</reference>
<dbReference type="InterPro" id="IPR050450">
    <property type="entry name" value="COX15/CtaA_HemeA_synthase"/>
</dbReference>
<feature type="transmembrane region" description="Helical" evidence="12">
    <location>
        <begin position="324"/>
        <end position="342"/>
    </location>
</feature>
<dbReference type="AlphaFoldDB" id="A0A2U8FVN8"/>
<feature type="transmembrane region" description="Helical" evidence="12">
    <location>
        <begin position="147"/>
        <end position="168"/>
    </location>
</feature>